<name>A0A1J4K7D5_9EUKA</name>
<protein>
    <recommendedName>
        <fullName evidence="3">UDENN FLCN/SMCR8-type domain-containing protein</fullName>
    </recommendedName>
</protein>
<reference evidence="1" key="1">
    <citation type="submission" date="2016-10" db="EMBL/GenBank/DDBJ databases">
        <authorList>
            <person name="Benchimol M."/>
            <person name="Almeida L.G."/>
            <person name="Vasconcelos A.T."/>
            <person name="Perreira-Neves A."/>
            <person name="Rosa I.A."/>
            <person name="Tasca T."/>
            <person name="Bogo M.R."/>
            <person name="de Souza W."/>
        </authorList>
    </citation>
    <scope>NUCLEOTIDE SEQUENCE [LARGE SCALE GENOMIC DNA]</scope>
    <source>
        <strain evidence="1">K</strain>
    </source>
</reference>
<gene>
    <name evidence="1" type="ORF">TRFO_24953</name>
</gene>
<evidence type="ECO:0000313" key="1">
    <source>
        <dbReference type="EMBL" id="OHT06914.1"/>
    </source>
</evidence>
<keyword evidence="2" id="KW-1185">Reference proteome</keyword>
<sequence>MESSQSKEAFVQMQSFYCAIYEFAQGSYPKTIWDNEVRLSVDPNSFRLSVVNTPTNFQPSVLHSPPTIIRSFFESVQYIAMFIQILDFEARGFTRPIVLVFACNDVNAMESLMCLRRREFLDLADKLQKLSKDKFPTELRNYALELKDAIARYGNENPGLISKFEELTKILPQAGITNLEGSRTTEKDPEFFTQINNDLRPIEDLINLNFLKEDLRKFAESLPTSNFQANVMAQSFATTAGLGIQPGLVLKMFTNDFSKETILISTMLEKKFQNLMFSILSGKTVVLITKNSEAGLSLAQRLSILTPFDKPLTVCHIPKCATIASCMKYSIVVTEEIININKNEKKKLPVSLFFCDRLEFEGTPCPDGSFVCRIAPMNETIKTLNDNIFLITAYNNIKHTFSKFLIKIAELTARTRQTRERMLSALCRPESFNFSPVDEPIFKYWMYCMASKQKSVRTILVEAD</sequence>
<dbReference type="AlphaFoldDB" id="A0A1J4K7D5"/>
<comment type="caution">
    <text evidence="1">The sequence shown here is derived from an EMBL/GenBank/DDBJ whole genome shotgun (WGS) entry which is preliminary data.</text>
</comment>
<proteinExistence type="predicted"/>
<dbReference type="RefSeq" id="XP_068360050.1">
    <property type="nucleotide sequence ID" value="XM_068504041.1"/>
</dbReference>
<dbReference type="EMBL" id="MLAK01000711">
    <property type="protein sequence ID" value="OHT06914.1"/>
    <property type="molecule type" value="Genomic_DNA"/>
</dbReference>
<dbReference type="Proteomes" id="UP000179807">
    <property type="component" value="Unassembled WGS sequence"/>
</dbReference>
<dbReference type="VEuPathDB" id="TrichDB:TRFO_24953"/>
<organism evidence="1 2">
    <name type="scientific">Tritrichomonas foetus</name>
    <dbReference type="NCBI Taxonomy" id="1144522"/>
    <lineage>
        <taxon>Eukaryota</taxon>
        <taxon>Metamonada</taxon>
        <taxon>Parabasalia</taxon>
        <taxon>Tritrichomonadida</taxon>
        <taxon>Tritrichomonadidae</taxon>
        <taxon>Tritrichomonas</taxon>
    </lineage>
</organism>
<dbReference type="GeneID" id="94838745"/>
<dbReference type="OrthoDB" id="10581399at2759"/>
<accession>A0A1J4K7D5</accession>
<evidence type="ECO:0000313" key="2">
    <source>
        <dbReference type="Proteomes" id="UP000179807"/>
    </source>
</evidence>
<evidence type="ECO:0008006" key="3">
    <source>
        <dbReference type="Google" id="ProtNLM"/>
    </source>
</evidence>